<feature type="transmembrane region" description="Helical" evidence="5">
    <location>
        <begin position="117"/>
        <end position="133"/>
    </location>
</feature>
<evidence type="ECO:0000259" key="6">
    <source>
        <dbReference type="Pfam" id="PF01699"/>
    </source>
</evidence>
<keyword evidence="2 5" id="KW-0812">Transmembrane</keyword>
<dbReference type="EMBL" id="AE000666">
    <property type="protein sequence ID" value="AAB85562.1"/>
    <property type="molecule type" value="Genomic_DNA"/>
</dbReference>
<dbReference type="PANTHER" id="PTHR10846">
    <property type="entry name" value="SODIUM/POTASSIUM/CALCIUM EXCHANGER"/>
    <property type="match status" value="1"/>
</dbReference>
<proteinExistence type="predicted"/>
<dbReference type="FunCoup" id="O27145">
    <property type="interactions" value="20"/>
</dbReference>
<feature type="domain" description="Sodium/calcium exchanger membrane region" evidence="6">
    <location>
        <begin position="15"/>
        <end position="156"/>
    </location>
</feature>
<organism evidence="7 8">
    <name type="scientific">Methanothermobacter thermautotrophicus (strain ATCC 29096 / DSM 1053 / JCM 10044 / NBRC 100330 / Delta H)</name>
    <name type="common">Methanobacterium thermoautotrophicum</name>
    <dbReference type="NCBI Taxonomy" id="187420"/>
    <lineage>
        <taxon>Archaea</taxon>
        <taxon>Methanobacteriati</taxon>
        <taxon>Methanobacteriota</taxon>
        <taxon>Methanomada group</taxon>
        <taxon>Methanobacteria</taxon>
        <taxon>Methanobacteriales</taxon>
        <taxon>Methanobacteriaceae</taxon>
        <taxon>Methanothermobacter</taxon>
    </lineage>
</organism>
<reference evidence="7 8" key="1">
    <citation type="journal article" date="1997" name="J. Bacteriol.">
        <title>Complete genome sequence of Methanobacterium thermoautotrophicum deltaH: functional analysis and comparative genomics.</title>
        <authorList>
            <person name="Smith D.R."/>
            <person name="Doucette-Stamm L.A."/>
            <person name="Deloughery C."/>
            <person name="Lee H.-M."/>
            <person name="Dubois J."/>
            <person name="Aldredge T."/>
            <person name="Bashirzadeh R."/>
            <person name="Blakely D."/>
            <person name="Cook R."/>
            <person name="Gilbert K."/>
            <person name="Harrison D."/>
            <person name="Hoang L."/>
            <person name="Keagle P."/>
            <person name="Lumm W."/>
            <person name="Pothier B."/>
            <person name="Qiu D."/>
            <person name="Spadafora R."/>
            <person name="Vicare R."/>
            <person name="Wang Y."/>
            <person name="Wierzbowski J."/>
            <person name="Gibson R."/>
            <person name="Jiwani N."/>
            <person name="Caruso A."/>
            <person name="Bush D."/>
            <person name="Safer H."/>
            <person name="Patwell D."/>
            <person name="Prabhakar S."/>
            <person name="McDougall S."/>
            <person name="Shimer G."/>
            <person name="Goyal A."/>
            <person name="Pietrovski S."/>
            <person name="Church G.M."/>
            <person name="Daniels C.J."/>
            <person name="Mao J.-i."/>
            <person name="Rice P."/>
            <person name="Nolling J."/>
            <person name="Reeve J.N."/>
        </authorList>
    </citation>
    <scope>NUCLEOTIDE SEQUENCE [LARGE SCALE GENOMIC DNA]</scope>
    <source>
        <strain evidence="8">ATCC 29096 / DSM 1053 / JCM 10044 / NBRC 100330 / Delta H</strain>
    </source>
</reference>
<dbReference type="Gene3D" id="1.20.1420.30">
    <property type="entry name" value="NCX, central ion-binding region"/>
    <property type="match status" value="1"/>
</dbReference>
<sequence>MFYGERSLNMSVIILLFLFTVSLIGVIKSADIFVDRIVDIGRALGISQIILGVTVAAAGTSLPEFGSALISVLTGNPDLGVGVVIGSNIWNIAGIIGISAILSCAVTTNRDEIRRDGLFGLLSILILTFFMLMGPVGPLTGVVLLALYGVYLWVLIKKQRGYYTSHLMDHGEVDAKTIISAILGFTGLVVFCRILVYSAVGIAEIMNVPEMIIGLFALAIGTSLAELVVAVNSAMKRMCSLSLGTVLGSNIFNILIGIGVPSLFVRIPVEPLSLILDAPVLMGVTVAVMYFMWTDMELRRVEGVALVAFYLAYAVIRITLTR</sequence>
<keyword evidence="3 5" id="KW-1133">Transmembrane helix</keyword>
<feature type="domain" description="Sodium/calcium exchanger membrane region" evidence="6">
    <location>
        <begin position="178"/>
        <end position="318"/>
    </location>
</feature>
<evidence type="ECO:0000313" key="8">
    <source>
        <dbReference type="Proteomes" id="UP000005223"/>
    </source>
</evidence>
<feature type="transmembrane region" description="Helical" evidence="5">
    <location>
        <begin position="39"/>
        <end position="59"/>
    </location>
</feature>
<dbReference type="Pfam" id="PF01699">
    <property type="entry name" value="Na_Ca_ex"/>
    <property type="match status" value="2"/>
</dbReference>
<dbReference type="Proteomes" id="UP000005223">
    <property type="component" value="Chromosome"/>
</dbReference>
<accession>O27145</accession>
<feature type="transmembrane region" description="Helical" evidence="5">
    <location>
        <begin position="79"/>
        <end position="105"/>
    </location>
</feature>
<dbReference type="InterPro" id="IPR004481">
    <property type="entry name" value="K/Na/Ca-exchanger"/>
</dbReference>
<protein>
    <submittedName>
        <fullName evidence="7">Cation antiporter</fullName>
    </submittedName>
</protein>
<dbReference type="GO" id="GO:0005262">
    <property type="term" value="F:calcium channel activity"/>
    <property type="evidence" value="ECO:0007669"/>
    <property type="project" value="TreeGrafter"/>
</dbReference>
<feature type="transmembrane region" description="Helical" evidence="5">
    <location>
        <begin position="6"/>
        <end position="27"/>
    </location>
</feature>
<comment type="subcellular location">
    <subcellularLocation>
        <location evidence="1">Membrane</location>
        <topology evidence="1">Multi-pass membrane protein</topology>
    </subcellularLocation>
</comment>
<evidence type="ECO:0000313" key="7">
    <source>
        <dbReference type="EMBL" id="AAB85562.1"/>
    </source>
</evidence>
<name>O27145_METTH</name>
<dbReference type="InterPro" id="IPR044880">
    <property type="entry name" value="NCX_ion-bd_dom_sf"/>
</dbReference>
<dbReference type="STRING" id="187420.MTH_1073"/>
<feature type="transmembrane region" description="Helical" evidence="5">
    <location>
        <begin position="303"/>
        <end position="320"/>
    </location>
</feature>
<dbReference type="InParanoid" id="O27145"/>
<evidence type="ECO:0000256" key="3">
    <source>
        <dbReference type="ARBA" id="ARBA00022989"/>
    </source>
</evidence>
<dbReference type="PaxDb" id="187420-MTH_1073"/>
<feature type="transmembrane region" description="Helical" evidence="5">
    <location>
        <begin position="139"/>
        <end position="156"/>
    </location>
</feature>
<gene>
    <name evidence="7" type="ordered locus">MTH_1073</name>
</gene>
<dbReference type="NCBIfam" id="TIGR00367">
    <property type="entry name" value="calcium/sodium antiporter"/>
    <property type="match status" value="1"/>
</dbReference>
<keyword evidence="8" id="KW-1185">Reference proteome</keyword>
<dbReference type="GO" id="GO:0008273">
    <property type="term" value="F:calcium, potassium:sodium antiporter activity"/>
    <property type="evidence" value="ECO:0007669"/>
    <property type="project" value="TreeGrafter"/>
</dbReference>
<keyword evidence="4 5" id="KW-0472">Membrane</keyword>
<feature type="transmembrane region" description="Helical" evidence="5">
    <location>
        <begin position="243"/>
        <end position="265"/>
    </location>
</feature>
<dbReference type="AlphaFoldDB" id="O27145"/>
<dbReference type="GO" id="GO:0006874">
    <property type="term" value="P:intracellular calcium ion homeostasis"/>
    <property type="evidence" value="ECO:0007669"/>
    <property type="project" value="TreeGrafter"/>
</dbReference>
<dbReference type="KEGG" id="mth:MTH_1073"/>
<evidence type="ECO:0000256" key="2">
    <source>
        <dbReference type="ARBA" id="ARBA00022692"/>
    </source>
</evidence>
<dbReference type="HOGENOM" id="CLU_007948_0_3_2"/>
<feature type="transmembrane region" description="Helical" evidence="5">
    <location>
        <begin position="212"/>
        <end position="231"/>
    </location>
</feature>
<dbReference type="EnsemblBacteria" id="AAB85562">
    <property type="protein sequence ID" value="AAB85562"/>
    <property type="gene ID" value="MTH_1073"/>
</dbReference>
<dbReference type="PIR" id="E69009">
    <property type="entry name" value="E69009"/>
</dbReference>
<evidence type="ECO:0000256" key="1">
    <source>
        <dbReference type="ARBA" id="ARBA00004141"/>
    </source>
</evidence>
<dbReference type="DNASU" id="1471481"/>
<dbReference type="PATRIC" id="fig|187420.15.peg.1050"/>
<dbReference type="InterPro" id="IPR004837">
    <property type="entry name" value="NaCa_Exmemb"/>
</dbReference>
<feature type="transmembrane region" description="Helical" evidence="5">
    <location>
        <begin position="271"/>
        <end position="291"/>
    </location>
</feature>
<dbReference type="GO" id="GO:0005886">
    <property type="term" value="C:plasma membrane"/>
    <property type="evidence" value="ECO:0007669"/>
    <property type="project" value="TreeGrafter"/>
</dbReference>
<evidence type="ECO:0000256" key="5">
    <source>
        <dbReference type="SAM" id="Phobius"/>
    </source>
</evidence>
<dbReference type="PANTHER" id="PTHR10846:SF8">
    <property type="entry name" value="INNER MEMBRANE PROTEIN YRBG"/>
    <property type="match status" value="1"/>
</dbReference>
<evidence type="ECO:0000256" key="4">
    <source>
        <dbReference type="ARBA" id="ARBA00023136"/>
    </source>
</evidence>
<feature type="transmembrane region" description="Helical" evidence="5">
    <location>
        <begin position="177"/>
        <end position="200"/>
    </location>
</feature>